<accession>A0A382M825</accession>
<gene>
    <name evidence="1" type="ORF">METZ01_LOCUS297957</name>
</gene>
<sequence>MTVEEKREKVNKRMAALRAKRKPPKLANVHHTVKALPDDDTLSYVNVKNWIKTQEGIVKSARLTERSRSN</sequence>
<name>A0A382M825_9ZZZZ</name>
<dbReference type="AlphaFoldDB" id="A0A382M825"/>
<dbReference type="EMBL" id="UINC01091942">
    <property type="protein sequence ID" value="SVC45103.1"/>
    <property type="molecule type" value="Genomic_DNA"/>
</dbReference>
<protein>
    <submittedName>
        <fullName evidence="1">Uncharacterized protein</fullName>
    </submittedName>
</protein>
<feature type="non-terminal residue" evidence="1">
    <location>
        <position position="70"/>
    </location>
</feature>
<evidence type="ECO:0000313" key="1">
    <source>
        <dbReference type="EMBL" id="SVC45103.1"/>
    </source>
</evidence>
<reference evidence="1" key="1">
    <citation type="submission" date="2018-05" db="EMBL/GenBank/DDBJ databases">
        <authorList>
            <person name="Lanie J.A."/>
            <person name="Ng W.-L."/>
            <person name="Kazmierczak K.M."/>
            <person name="Andrzejewski T.M."/>
            <person name="Davidsen T.M."/>
            <person name="Wayne K.J."/>
            <person name="Tettelin H."/>
            <person name="Glass J.I."/>
            <person name="Rusch D."/>
            <person name="Podicherti R."/>
            <person name="Tsui H.-C.T."/>
            <person name="Winkler M.E."/>
        </authorList>
    </citation>
    <scope>NUCLEOTIDE SEQUENCE</scope>
</reference>
<organism evidence="1">
    <name type="scientific">marine metagenome</name>
    <dbReference type="NCBI Taxonomy" id="408172"/>
    <lineage>
        <taxon>unclassified sequences</taxon>
        <taxon>metagenomes</taxon>
        <taxon>ecological metagenomes</taxon>
    </lineage>
</organism>
<proteinExistence type="predicted"/>